<name>A0A6A6TC44_9PLEO</name>
<reference evidence="1" key="1">
    <citation type="journal article" date="2020" name="Stud. Mycol.">
        <title>101 Dothideomycetes genomes: a test case for predicting lifestyles and emergence of pathogens.</title>
        <authorList>
            <person name="Haridas S."/>
            <person name="Albert R."/>
            <person name="Binder M."/>
            <person name="Bloem J."/>
            <person name="Labutti K."/>
            <person name="Salamov A."/>
            <person name="Andreopoulos B."/>
            <person name="Baker S."/>
            <person name="Barry K."/>
            <person name="Bills G."/>
            <person name="Bluhm B."/>
            <person name="Cannon C."/>
            <person name="Castanera R."/>
            <person name="Culley D."/>
            <person name="Daum C."/>
            <person name="Ezra D."/>
            <person name="Gonzalez J."/>
            <person name="Henrissat B."/>
            <person name="Kuo A."/>
            <person name="Liang C."/>
            <person name="Lipzen A."/>
            <person name="Lutzoni F."/>
            <person name="Magnuson J."/>
            <person name="Mondo S."/>
            <person name="Nolan M."/>
            <person name="Ohm R."/>
            <person name="Pangilinan J."/>
            <person name="Park H.-J."/>
            <person name="Ramirez L."/>
            <person name="Alfaro M."/>
            <person name="Sun H."/>
            <person name="Tritt A."/>
            <person name="Yoshinaga Y."/>
            <person name="Zwiers L.-H."/>
            <person name="Turgeon B."/>
            <person name="Goodwin S."/>
            <person name="Spatafora J."/>
            <person name="Crous P."/>
            <person name="Grigoriev I."/>
        </authorList>
    </citation>
    <scope>NUCLEOTIDE SEQUENCE</scope>
    <source>
        <strain evidence="1">CBS 122681</strain>
    </source>
</reference>
<dbReference type="EMBL" id="MU004324">
    <property type="protein sequence ID" value="KAF2657549.1"/>
    <property type="molecule type" value="Genomic_DNA"/>
</dbReference>
<organism evidence="1 2">
    <name type="scientific">Lophiostoma macrostomum CBS 122681</name>
    <dbReference type="NCBI Taxonomy" id="1314788"/>
    <lineage>
        <taxon>Eukaryota</taxon>
        <taxon>Fungi</taxon>
        <taxon>Dikarya</taxon>
        <taxon>Ascomycota</taxon>
        <taxon>Pezizomycotina</taxon>
        <taxon>Dothideomycetes</taxon>
        <taxon>Pleosporomycetidae</taxon>
        <taxon>Pleosporales</taxon>
        <taxon>Lophiostomataceae</taxon>
        <taxon>Lophiostoma</taxon>
    </lineage>
</organism>
<evidence type="ECO:0000313" key="2">
    <source>
        <dbReference type="Proteomes" id="UP000799324"/>
    </source>
</evidence>
<keyword evidence="2" id="KW-1185">Reference proteome</keyword>
<protein>
    <submittedName>
        <fullName evidence="1">Uncharacterized protein</fullName>
    </submittedName>
</protein>
<dbReference type="OrthoDB" id="3799981at2759"/>
<sequence>LCLTSKALRSMALPRLYRSISLRTWEGGQAGSRGFVKAVAAGAGPHLHFTRSLSFEDDPPPRNQLSLDPSRFDMEINSLPGAHTISETDNSMLLVLQKFPQYSLSKFE</sequence>
<proteinExistence type="predicted"/>
<feature type="non-terminal residue" evidence="1">
    <location>
        <position position="1"/>
    </location>
</feature>
<dbReference type="Proteomes" id="UP000799324">
    <property type="component" value="Unassembled WGS sequence"/>
</dbReference>
<accession>A0A6A6TC44</accession>
<gene>
    <name evidence="1" type="ORF">K491DRAFT_594799</name>
</gene>
<evidence type="ECO:0000313" key="1">
    <source>
        <dbReference type="EMBL" id="KAF2657549.1"/>
    </source>
</evidence>
<dbReference type="AlphaFoldDB" id="A0A6A6TC44"/>